<dbReference type="GO" id="GO:0005975">
    <property type="term" value="P:carbohydrate metabolic process"/>
    <property type="evidence" value="ECO:0007669"/>
    <property type="project" value="UniProtKB-UniRule"/>
</dbReference>
<evidence type="ECO:0000256" key="2">
    <source>
        <dbReference type="ARBA" id="ARBA00002681"/>
    </source>
</evidence>
<evidence type="ECO:0000256" key="3">
    <source>
        <dbReference type="ARBA" id="ARBA00004961"/>
    </source>
</evidence>
<dbReference type="Pfam" id="PF01182">
    <property type="entry name" value="Glucosamine_iso"/>
    <property type="match status" value="1"/>
</dbReference>
<feature type="domain" description="Glucosamine/galactosamine-6-phosphate isomerase" evidence="8">
    <location>
        <begin position="20"/>
        <end position="240"/>
    </location>
</feature>
<dbReference type="CDD" id="cd01400">
    <property type="entry name" value="6PGL"/>
    <property type="match status" value="1"/>
</dbReference>
<dbReference type="UniPathway" id="UPA00115">
    <property type="reaction ID" value="UER00409"/>
</dbReference>
<dbReference type="PANTHER" id="PTHR11054">
    <property type="entry name" value="6-PHOSPHOGLUCONOLACTONASE"/>
    <property type="match status" value="1"/>
</dbReference>
<evidence type="ECO:0000256" key="4">
    <source>
        <dbReference type="ARBA" id="ARBA00010662"/>
    </source>
</evidence>
<reference evidence="9 10" key="1">
    <citation type="submission" date="2015-03" db="EMBL/GenBank/DDBJ databases">
        <title>Genome sequencing of Methylobacterium variabile DSM 16961.</title>
        <authorList>
            <person name="Chaudhry V."/>
            <person name="Patil P.B."/>
        </authorList>
    </citation>
    <scope>NUCLEOTIDE SEQUENCE [LARGE SCALE GENOMIC DNA]</scope>
    <source>
        <strain evidence="9 10">DSM 16961</strain>
    </source>
</reference>
<dbReference type="InterPro" id="IPR006148">
    <property type="entry name" value="Glc/Gal-6P_isomerase"/>
</dbReference>
<dbReference type="NCBIfam" id="TIGR01198">
    <property type="entry name" value="pgl"/>
    <property type="match status" value="1"/>
</dbReference>
<evidence type="ECO:0000313" key="10">
    <source>
        <dbReference type="Proteomes" id="UP000035955"/>
    </source>
</evidence>
<dbReference type="PATRIC" id="fig|298794.3.peg.7472"/>
<dbReference type="InterPro" id="IPR005900">
    <property type="entry name" value="6-phosphogluconolactonase_DevB"/>
</dbReference>
<dbReference type="OrthoDB" id="9810967at2"/>
<name>A0A0J6SVD5_9HYPH</name>
<evidence type="ECO:0000256" key="6">
    <source>
        <dbReference type="ARBA" id="ARBA00020337"/>
    </source>
</evidence>
<dbReference type="PANTHER" id="PTHR11054:SF0">
    <property type="entry name" value="6-PHOSPHOGLUCONOLACTONASE"/>
    <property type="match status" value="1"/>
</dbReference>
<evidence type="ECO:0000256" key="5">
    <source>
        <dbReference type="ARBA" id="ARBA00013198"/>
    </source>
</evidence>
<evidence type="ECO:0000313" key="9">
    <source>
        <dbReference type="EMBL" id="KMO37308.1"/>
    </source>
</evidence>
<dbReference type="Proteomes" id="UP000035955">
    <property type="component" value="Unassembled WGS sequence"/>
</dbReference>
<organism evidence="9 10">
    <name type="scientific">Methylobacterium variabile</name>
    <dbReference type="NCBI Taxonomy" id="298794"/>
    <lineage>
        <taxon>Bacteria</taxon>
        <taxon>Pseudomonadati</taxon>
        <taxon>Pseudomonadota</taxon>
        <taxon>Alphaproteobacteria</taxon>
        <taxon>Hyphomicrobiales</taxon>
        <taxon>Methylobacteriaceae</taxon>
        <taxon>Methylobacterium</taxon>
    </lineage>
</organism>
<dbReference type="InterPro" id="IPR039104">
    <property type="entry name" value="6PGL"/>
</dbReference>
<gene>
    <name evidence="7" type="primary">pgl</name>
    <name evidence="9" type="ORF">VQ02_13550</name>
</gene>
<evidence type="ECO:0000256" key="7">
    <source>
        <dbReference type="RuleBase" id="RU365095"/>
    </source>
</evidence>
<dbReference type="RefSeq" id="WP_048444732.1">
    <property type="nucleotide sequence ID" value="NZ_LABY01000085.1"/>
</dbReference>
<comment type="pathway">
    <text evidence="3 7">Carbohydrate degradation; pentose phosphate pathway; D-ribulose 5-phosphate from D-glucose 6-phosphate (oxidative stage): step 2/3.</text>
</comment>
<dbReference type="EMBL" id="LABY01000085">
    <property type="protein sequence ID" value="KMO37308.1"/>
    <property type="molecule type" value="Genomic_DNA"/>
</dbReference>
<keyword evidence="10" id="KW-1185">Reference proteome</keyword>
<evidence type="ECO:0000256" key="1">
    <source>
        <dbReference type="ARBA" id="ARBA00000832"/>
    </source>
</evidence>
<dbReference type="GO" id="GO:0006098">
    <property type="term" value="P:pentose-phosphate shunt"/>
    <property type="evidence" value="ECO:0007669"/>
    <property type="project" value="UniProtKB-UniPathway"/>
</dbReference>
<keyword evidence="7" id="KW-0378">Hydrolase</keyword>
<dbReference type="AlphaFoldDB" id="A0A0J6SVD5"/>
<comment type="function">
    <text evidence="2 7">Hydrolysis of 6-phosphogluconolactone to 6-phosphogluconate.</text>
</comment>
<dbReference type="Gene3D" id="3.40.50.1360">
    <property type="match status" value="1"/>
</dbReference>
<dbReference type="SUPFAM" id="SSF100950">
    <property type="entry name" value="NagB/RpiA/CoA transferase-like"/>
    <property type="match status" value="1"/>
</dbReference>
<dbReference type="InterPro" id="IPR037171">
    <property type="entry name" value="NagB/RpiA_transferase-like"/>
</dbReference>
<comment type="catalytic activity">
    <reaction evidence="1 7">
        <text>6-phospho-D-glucono-1,5-lactone + H2O = 6-phospho-D-gluconate + H(+)</text>
        <dbReference type="Rhea" id="RHEA:12556"/>
        <dbReference type="ChEBI" id="CHEBI:15377"/>
        <dbReference type="ChEBI" id="CHEBI:15378"/>
        <dbReference type="ChEBI" id="CHEBI:57955"/>
        <dbReference type="ChEBI" id="CHEBI:58759"/>
        <dbReference type="EC" id="3.1.1.31"/>
    </reaction>
</comment>
<comment type="similarity">
    <text evidence="4 7">Belongs to the glucosamine/galactosamine-6-phosphate isomerase family. 6-phosphogluconolactonase subfamily.</text>
</comment>
<evidence type="ECO:0000259" key="8">
    <source>
        <dbReference type="Pfam" id="PF01182"/>
    </source>
</evidence>
<dbReference type="GO" id="GO:0017057">
    <property type="term" value="F:6-phosphogluconolactonase activity"/>
    <property type="evidence" value="ECO:0007669"/>
    <property type="project" value="UniProtKB-UniRule"/>
</dbReference>
<dbReference type="EC" id="3.1.1.31" evidence="5 7"/>
<protein>
    <recommendedName>
        <fullName evidence="6 7">6-phosphogluconolactonase</fullName>
        <shortName evidence="7">6PGL</shortName>
        <ecNumber evidence="5 7">3.1.1.31</ecNumber>
    </recommendedName>
</protein>
<comment type="caution">
    <text evidence="9">The sequence shown here is derived from an EMBL/GenBank/DDBJ whole genome shotgun (WGS) entry which is preliminary data.</text>
</comment>
<proteinExistence type="inferred from homology"/>
<accession>A0A0J6SVD5</accession>
<sequence length="248" mass="25624">MAHAGARLVSAPGAGRQVLPDADEVAREAAERLVVLAGAKAGRIGICLSGGSTPKLLYRLLAGPAFRSRLPWDRLHWFFGDERVGDGPEAGSNRRMVEEAFGADLVPPGHLHPIPTGGPPQACAAAYAAELAAWYGADRLDPGRPLFDLVLLGLGEDGHTASLFPGKPEARESGAWVVPVPEAGLAPFVPRVSLTLPALGATPLLLFLVTGAGKRAPLARLAAGEDLPAGHVRASGEMVWLLDAAAAG</sequence>